<dbReference type="InterPro" id="IPR018120">
    <property type="entry name" value="Glyco_hydro_1_AS"/>
</dbReference>
<dbReference type="AlphaFoldDB" id="A0A4Y7LHB5"/>
<dbReference type="SUPFAM" id="SSF51445">
    <property type="entry name" value="(Trans)glycosidases"/>
    <property type="match status" value="1"/>
</dbReference>
<dbReference type="PANTHER" id="PTHR10353:SF137">
    <property type="entry name" value="MYROSINASE 3-RELATED"/>
    <property type="match status" value="1"/>
</dbReference>
<keyword evidence="3 6" id="KW-0326">Glycosidase</keyword>
<keyword evidence="2 6" id="KW-0378">Hydrolase</keyword>
<evidence type="ECO:0000313" key="9">
    <source>
        <dbReference type="Proteomes" id="UP000316621"/>
    </source>
</evidence>
<reference evidence="8 9" key="1">
    <citation type="journal article" date="2018" name="Science">
        <title>The opium poppy genome and morphinan production.</title>
        <authorList>
            <person name="Guo L."/>
            <person name="Winzer T."/>
            <person name="Yang X."/>
            <person name="Li Y."/>
            <person name="Ning Z."/>
            <person name="He Z."/>
            <person name="Teodor R."/>
            <person name="Lu Y."/>
            <person name="Bowser T.A."/>
            <person name="Graham I.A."/>
            <person name="Ye K."/>
        </authorList>
    </citation>
    <scope>NUCLEOTIDE SEQUENCE [LARGE SCALE GENOMIC DNA]</scope>
    <source>
        <strain evidence="9">cv. HN1</strain>
        <tissue evidence="8">Leaves</tissue>
    </source>
</reference>
<keyword evidence="7" id="KW-0732">Signal</keyword>
<dbReference type="PANTHER" id="PTHR10353">
    <property type="entry name" value="GLYCOSYL HYDROLASE"/>
    <property type="match status" value="1"/>
</dbReference>
<feature type="active site" description="Nucleophile" evidence="4">
    <location>
        <position position="418"/>
    </location>
</feature>
<dbReference type="InterPro" id="IPR017853">
    <property type="entry name" value="GH"/>
</dbReference>
<dbReference type="PRINTS" id="PR00131">
    <property type="entry name" value="GLHYDRLASE1"/>
</dbReference>
<name>A0A4Y7LHB5_PAPSO</name>
<sequence length="513" mass="58255">MKTVGCIGSLVIHLVALVSLAHFKEAVNFHDSPEQQVNRSCFPVGFAFGTASSSYQYEGAASKDGKGPSIWDTFTHKHPEKISDRSNGDVALDSYHRYKEDVKIMQEMGFNSYRFSISWSRILPTGKLSGGVNKQGIKYYNNLINELLSKGVQPYVTLFHWDLPQGLEDAYGGFLSPHIVDDFKDYAELCYKEFGDRVKHWITLNEPWAFSNGGYAWGALAPGRCSKNIDPSCTAGHSGTEPYLVGHYQLLSHAAAVHVYKLKYQASQKGKIGVTLVCHWTEPFSNAKHDRHAALRSIDFMFMDPLTFGRYPLSMQSLVGDRLPKFTKDESEMVKGSFDFIGLNYYTGYYAQHVMNANNDINPSYTTDAQANQTSERNGVPIGPKSGSAWLHMYPQGLRSLLRYTKRKYKNPIIYITENGISEKNDPSLSLKDALKDDLRISYYRAHLSEVERAIKEGIDVRGYFAWSLLDNFEWGDGYTIRFGITFIDYKDGLLKRYPKKSSLWFRSFLRKN</sequence>
<dbReference type="FunFam" id="3.20.20.80:FF:000020">
    <property type="entry name" value="Beta-glucosidase 12"/>
    <property type="match status" value="1"/>
</dbReference>
<feature type="signal peptide" evidence="7">
    <location>
        <begin position="1"/>
        <end position="26"/>
    </location>
</feature>
<feature type="chain" id="PRO_5021392935" description="Beta-glucosidase" evidence="7">
    <location>
        <begin position="27"/>
        <end position="513"/>
    </location>
</feature>
<dbReference type="GO" id="GO:0005975">
    <property type="term" value="P:carbohydrate metabolic process"/>
    <property type="evidence" value="ECO:0007669"/>
    <property type="project" value="InterPro"/>
</dbReference>
<keyword evidence="9" id="KW-1185">Reference proteome</keyword>
<dbReference type="PROSITE" id="PS00653">
    <property type="entry name" value="GLYCOSYL_HYDROL_F1_2"/>
    <property type="match status" value="1"/>
</dbReference>
<dbReference type="EMBL" id="CM010725">
    <property type="protein sequence ID" value="RZC83661.1"/>
    <property type="molecule type" value="Genomic_DNA"/>
</dbReference>
<dbReference type="GO" id="GO:0008422">
    <property type="term" value="F:beta-glucosidase activity"/>
    <property type="evidence" value="ECO:0007669"/>
    <property type="project" value="TreeGrafter"/>
</dbReference>
<evidence type="ECO:0000256" key="4">
    <source>
        <dbReference type="PROSITE-ProRule" id="PRU10055"/>
    </source>
</evidence>
<comment type="similarity">
    <text evidence="1 5">Belongs to the glycosyl hydrolase 1 family.</text>
</comment>
<evidence type="ECO:0000256" key="5">
    <source>
        <dbReference type="RuleBase" id="RU003690"/>
    </source>
</evidence>
<dbReference type="OMA" id="EEGYFYP"/>
<dbReference type="InterPro" id="IPR033132">
    <property type="entry name" value="GH_1_N_CS"/>
</dbReference>
<dbReference type="InterPro" id="IPR001360">
    <property type="entry name" value="Glyco_hydro_1"/>
</dbReference>
<gene>
    <name evidence="8" type="ORF">C5167_046447</name>
</gene>
<organism evidence="8 9">
    <name type="scientific">Papaver somniferum</name>
    <name type="common">Opium poppy</name>
    <dbReference type="NCBI Taxonomy" id="3469"/>
    <lineage>
        <taxon>Eukaryota</taxon>
        <taxon>Viridiplantae</taxon>
        <taxon>Streptophyta</taxon>
        <taxon>Embryophyta</taxon>
        <taxon>Tracheophyta</taxon>
        <taxon>Spermatophyta</taxon>
        <taxon>Magnoliopsida</taxon>
        <taxon>Ranunculales</taxon>
        <taxon>Papaveraceae</taxon>
        <taxon>Papaveroideae</taxon>
        <taxon>Papaver</taxon>
    </lineage>
</organism>
<evidence type="ECO:0000313" key="8">
    <source>
        <dbReference type="EMBL" id="RZC83661.1"/>
    </source>
</evidence>
<dbReference type="PROSITE" id="PS00572">
    <property type="entry name" value="GLYCOSYL_HYDROL_F1_1"/>
    <property type="match status" value="1"/>
</dbReference>
<evidence type="ECO:0000256" key="3">
    <source>
        <dbReference type="ARBA" id="ARBA00023295"/>
    </source>
</evidence>
<evidence type="ECO:0008006" key="10">
    <source>
        <dbReference type="Google" id="ProtNLM"/>
    </source>
</evidence>
<protein>
    <recommendedName>
        <fullName evidence="10">Beta-glucosidase</fullName>
    </recommendedName>
</protein>
<evidence type="ECO:0000256" key="6">
    <source>
        <dbReference type="RuleBase" id="RU004468"/>
    </source>
</evidence>
<evidence type="ECO:0000256" key="2">
    <source>
        <dbReference type="ARBA" id="ARBA00022801"/>
    </source>
</evidence>
<evidence type="ECO:0000256" key="1">
    <source>
        <dbReference type="ARBA" id="ARBA00010838"/>
    </source>
</evidence>
<dbReference type="Proteomes" id="UP000316621">
    <property type="component" value="Chromosome 11"/>
</dbReference>
<proteinExistence type="inferred from homology"/>
<dbReference type="Pfam" id="PF00232">
    <property type="entry name" value="Glyco_hydro_1"/>
    <property type="match status" value="1"/>
</dbReference>
<dbReference type="Gramene" id="RZC83661">
    <property type="protein sequence ID" value="RZC83661"/>
    <property type="gene ID" value="C5167_046447"/>
</dbReference>
<evidence type="ECO:0000256" key="7">
    <source>
        <dbReference type="SAM" id="SignalP"/>
    </source>
</evidence>
<dbReference type="Gene3D" id="3.20.20.80">
    <property type="entry name" value="Glycosidases"/>
    <property type="match status" value="1"/>
</dbReference>
<accession>A0A4Y7LHB5</accession>